<dbReference type="EMBL" id="JACOGF010000010">
    <property type="protein sequence ID" value="MBC3919484.1"/>
    <property type="molecule type" value="Genomic_DNA"/>
</dbReference>
<dbReference type="InterPro" id="IPR022385">
    <property type="entry name" value="Rhs_assc_core"/>
</dbReference>
<sequence length="815" mass="86043">MNSTLQTVRRAWGSLQLSAIGVVLLSCFAVPGAQAQTTPVVANSVFNVFSGGKITLGDTVNTQAFCNPGFYDSPKVNVIAANLLGTQLCKNSSSTSTAAATTIATSGANVSRLILPAYLSTANLLDVNYANSAQVIANNGSTSTTLNGAGQLTVTSNSGGTTASQTLTLKVQSSVLSLPAGEYAKVASQAGGVLHFQGGSVATRIKQLSVANCNGSTMEFEPGDYYIETASWQQSCHLTVSPAASGNTATSVNLYFKNAFTLNAGPTCWNISGTCGSTMGSTQIQAQQPQKLKLYVYNGNFTTVQGAQIAAGIYVDQGDVSLTSANNFAIIGEVFAKNITSTNGGPTVFAYRQVLSTTTASVGSGGTTATPPTISLSPAVLQTSQAAPANGNFIAPASISLTATASAASGSTISQVQFYQGTTLIGTATAPTTTNGSSYSVNWTNVAANSYSVTAKATDSANTTATSAPVTVNVINNNPPTVSLTANPANATAPATIILNATAADSDGTIAKVEFFNGATAIATITTAPFTTNWTNVAQGTYSLTAKATDNLGAATTSAAVPVSVTANVPKAYDIHSDQLNTPRVITDASGNEVWRWDSAPFGETAPNEQPTQSTAKFTFNLRFPGQYFDAETNLHYNYYRDYDPQAGRYVESDPIGLDGGINTFGYVGGNPIGFSDFWALCRDMYGPTQEDIRKSIEEDPVFDHLFIAVKSAKGGFGPNLDPNPRYRTPIKPELTLELWQVRQYYWNEKTYETYVAWAEVTTVCEWKTIDKCGKETTHITTTKSIKELARRKTLIDTRFMTRTEWLWKLLDQGI</sequence>
<evidence type="ECO:0000256" key="1">
    <source>
        <dbReference type="SAM" id="SignalP"/>
    </source>
</evidence>
<feature type="domain" description="PKD/Chitinase" evidence="2">
    <location>
        <begin position="381"/>
        <end position="475"/>
    </location>
</feature>
<feature type="chain" id="PRO_5046973481" description="PKD/Chitinase domain-containing protein" evidence="1">
    <location>
        <begin position="36"/>
        <end position="815"/>
    </location>
</feature>
<dbReference type="PANTHER" id="PTHR32305:SF15">
    <property type="entry name" value="PROTEIN RHSA-RELATED"/>
    <property type="match status" value="1"/>
</dbReference>
<proteinExistence type="predicted"/>
<evidence type="ECO:0000259" key="2">
    <source>
        <dbReference type="SMART" id="SM00089"/>
    </source>
</evidence>
<dbReference type="PANTHER" id="PTHR32305">
    <property type="match status" value="1"/>
</dbReference>
<evidence type="ECO:0000313" key="4">
    <source>
        <dbReference type="Proteomes" id="UP000650424"/>
    </source>
</evidence>
<keyword evidence="4" id="KW-1185">Reference proteome</keyword>
<dbReference type="Gene3D" id="2.60.40.10">
    <property type="entry name" value="Immunoglobulins"/>
    <property type="match status" value="2"/>
</dbReference>
<evidence type="ECO:0000313" key="3">
    <source>
        <dbReference type="EMBL" id="MBC3919484.1"/>
    </source>
</evidence>
<dbReference type="PRINTS" id="PR00394">
    <property type="entry name" value="RHSPROTEIN"/>
</dbReference>
<dbReference type="RefSeq" id="WP_186948756.1">
    <property type="nucleotide sequence ID" value="NZ_JACOGF010000010.1"/>
</dbReference>
<accession>A0ABR6ZV34</accession>
<dbReference type="Proteomes" id="UP000650424">
    <property type="component" value="Unassembled WGS sequence"/>
</dbReference>
<organism evidence="3 4">
    <name type="scientific">Undibacterium hunanense</name>
    <dbReference type="NCBI Taxonomy" id="2762292"/>
    <lineage>
        <taxon>Bacteria</taxon>
        <taxon>Pseudomonadati</taxon>
        <taxon>Pseudomonadota</taxon>
        <taxon>Betaproteobacteria</taxon>
        <taxon>Burkholderiales</taxon>
        <taxon>Oxalobacteraceae</taxon>
        <taxon>Undibacterium</taxon>
    </lineage>
</organism>
<dbReference type="InterPro" id="IPR013783">
    <property type="entry name" value="Ig-like_fold"/>
</dbReference>
<protein>
    <recommendedName>
        <fullName evidence="2">PKD/Chitinase domain-containing protein</fullName>
    </recommendedName>
</protein>
<keyword evidence="1" id="KW-0732">Signal</keyword>
<feature type="domain" description="PKD/Chitinase" evidence="2">
    <location>
        <begin position="481"/>
        <end position="566"/>
    </location>
</feature>
<dbReference type="InterPro" id="IPR050708">
    <property type="entry name" value="T6SS_VgrG/RHS"/>
</dbReference>
<dbReference type="Pfam" id="PF17957">
    <property type="entry name" value="Big_7"/>
    <property type="match status" value="2"/>
</dbReference>
<dbReference type="NCBIfam" id="TIGR03696">
    <property type="entry name" value="Rhs_assc_core"/>
    <property type="match status" value="1"/>
</dbReference>
<reference evidence="3 4" key="1">
    <citation type="submission" date="2020-08" db="EMBL/GenBank/DDBJ databases">
        <title>Novel species isolated from subtropical streams in China.</title>
        <authorList>
            <person name="Lu H."/>
        </authorList>
    </citation>
    <scope>NUCLEOTIDE SEQUENCE [LARGE SCALE GENOMIC DNA]</scope>
    <source>
        <strain evidence="3 4">CY18W</strain>
    </source>
</reference>
<dbReference type="InterPro" id="IPR035986">
    <property type="entry name" value="PKD_dom_sf"/>
</dbReference>
<dbReference type="SUPFAM" id="SSF49299">
    <property type="entry name" value="PKD domain"/>
    <property type="match status" value="1"/>
</dbReference>
<gene>
    <name evidence="3" type="ORF">H8L32_18495</name>
</gene>
<comment type="caution">
    <text evidence="3">The sequence shown here is derived from an EMBL/GenBank/DDBJ whole genome shotgun (WGS) entry which is preliminary data.</text>
</comment>
<name>A0ABR6ZV34_9BURK</name>
<dbReference type="SMART" id="SM00089">
    <property type="entry name" value="PKD"/>
    <property type="match status" value="2"/>
</dbReference>
<feature type="signal peptide" evidence="1">
    <location>
        <begin position="1"/>
        <end position="35"/>
    </location>
</feature>
<dbReference type="InterPro" id="IPR022409">
    <property type="entry name" value="PKD/Chitinase_dom"/>
</dbReference>